<name>A0A1D8N931_YARLL</name>
<organism evidence="1 2">
    <name type="scientific">Yarrowia lipolytica</name>
    <name type="common">Candida lipolytica</name>
    <dbReference type="NCBI Taxonomy" id="4952"/>
    <lineage>
        <taxon>Eukaryota</taxon>
        <taxon>Fungi</taxon>
        <taxon>Dikarya</taxon>
        <taxon>Ascomycota</taxon>
        <taxon>Saccharomycotina</taxon>
        <taxon>Dipodascomycetes</taxon>
        <taxon>Dipodascales</taxon>
        <taxon>Dipodascales incertae sedis</taxon>
        <taxon>Yarrowia</taxon>
    </lineage>
</organism>
<dbReference type="Proteomes" id="UP000182444">
    <property type="component" value="Chromosome 1C"/>
</dbReference>
<protein>
    <submittedName>
        <fullName evidence="1">Uncharacterized protein</fullName>
    </submittedName>
</protein>
<dbReference type="AlphaFoldDB" id="A0A1D8N931"/>
<reference evidence="1 2" key="1">
    <citation type="journal article" date="2016" name="PLoS ONE">
        <title>Sequence Assembly of Yarrowia lipolytica Strain W29/CLIB89 Shows Transposable Element Diversity.</title>
        <authorList>
            <person name="Magnan C."/>
            <person name="Yu J."/>
            <person name="Chang I."/>
            <person name="Jahn E."/>
            <person name="Kanomata Y."/>
            <person name="Wu J."/>
            <person name="Zeller M."/>
            <person name="Oakes M."/>
            <person name="Baldi P."/>
            <person name="Sandmeyer S."/>
        </authorList>
    </citation>
    <scope>NUCLEOTIDE SEQUENCE [LARGE SCALE GENOMIC DNA]</scope>
    <source>
        <strain evidence="2">CLIB89(W29)</strain>
    </source>
</reference>
<dbReference type="GeneID" id="94582803"/>
<dbReference type="RefSeq" id="XP_068138262.1">
    <property type="nucleotide sequence ID" value="XM_068282161.1"/>
</dbReference>
<evidence type="ECO:0000313" key="1">
    <source>
        <dbReference type="EMBL" id="AOW02151.1"/>
    </source>
</evidence>
<dbReference type="VEuPathDB" id="FungiDB:YALI1_C00784g"/>
<sequence length="169" mass="19175">MVSGSHGRSTPIRFRIGVPSTTVWSRPARLNVRRSHYRKILELYREKTQRELKEWNFHDLGPTNGNKALGQTENGGCKTADSTLASQVYRAYPFRLQRKTDIRASLYGNKGSNIDEEEETCLFIQYNDDTSQEHFLESLNAPCNSLLLVADSRTFSQGDAGIFSIPIVF</sequence>
<gene>
    <name evidence="1" type="ORF">YALI1_C00784g</name>
</gene>
<evidence type="ECO:0000313" key="2">
    <source>
        <dbReference type="Proteomes" id="UP000182444"/>
    </source>
</evidence>
<accession>A0A1D8N931</accession>
<dbReference type="EMBL" id="CP017555">
    <property type="protein sequence ID" value="AOW02151.1"/>
    <property type="molecule type" value="Genomic_DNA"/>
</dbReference>
<proteinExistence type="predicted"/>